<dbReference type="EMBL" id="JAJNCT010000003">
    <property type="protein sequence ID" value="MCD2163829.1"/>
    <property type="molecule type" value="Genomic_DNA"/>
</dbReference>
<keyword evidence="2" id="KW-1185">Reference proteome</keyword>
<comment type="caution">
    <text evidence="1">The sequence shown here is derived from an EMBL/GenBank/DDBJ whole genome shotgun (WGS) entry which is preliminary data.</text>
</comment>
<proteinExistence type="predicted"/>
<dbReference type="AlphaFoldDB" id="A0AAW4XSQ4"/>
<evidence type="ECO:0000313" key="2">
    <source>
        <dbReference type="Proteomes" id="UP001199260"/>
    </source>
</evidence>
<accession>A0AAW4XSQ4</accession>
<dbReference type="Proteomes" id="UP001199260">
    <property type="component" value="Unassembled WGS sequence"/>
</dbReference>
<sequence>MTALNVESTTLRLVVGCGVAQPAFALAIAPAMAPSHTLASPAWLPLHLVWPQLHQPRQPTTPASAPEPKPMPVELRERMQQLRDSFAAAASQQRYTSAPQAEWFALPLAMRETVLATAGLGSETTRADLAASDWRGFAPPDQAAISYAVRTIKAHMQRCTALAQRSSGCAW</sequence>
<protein>
    <submittedName>
        <fullName evidence="1">Uncharacterized protein</fullName>
    </submittedName>
</protein>
<reference evidence="1 2" key="1">
    <citation type="submission" date="2021-11" db="EMBL/GenBank/DDBJ databases">
        <title>Genome sequence.</title>
        <authorList>
            <person name="Sun Q."/>
        </authorList>
    </citation>
    <scope>NUCLEOTIDE SEQUENCE [LARGE SCALE GENOMIC DNA]</scope>
    <source>
        <strain evidence="1 2">KCTC 12005</strain>
    </source>
</reference>
<organism evidence="1 2">
    <name type="scientific">Comamonas koreensis</name>
    <dbReference type="NCBI Taxonomy" id="160825"/>
    <lineage>
        <taxon>Bacteria</taxon>
        <taxon>Pseudomonadati</taxon>
        <taxon>Pseudomonadota</taxon>
        <taxon>Betaproteobacteria</taxon>
        <taxon>Burkholderiales</taxon>
        <taxon>Comamonadaceae</taxon>
        <taxon>Comamonas</taxon>
    </lineage>
</organism>
<evidence type="ECO:0000313" key="1">
    <source>
        <dbReference type="EMBL" id="MCD2163829.1"/>
    </source>
</evidence>
<gene>
    <name evidence="1" type="ORF">LPW39_01605</name>
</gene>
<name>A0AAW4XSQ4_9BURK</name>
<dbReference type="RefSeq" id="WP_230770744.1">
    <property type="nucleotide sequence ID" value="NZ_JAJNCT010000003.1"/>
</dbReference>